<dbReference type="PROSITE" id="PS51462">
    <property type="entry name" value="NUDIX"/>
    <property type="match status" value="1"/>
</dbReference>
<dbReference type="InterPro" id="IPR050241">
    <property type="entry name" value="NAD-cap_RNA_hydrolase_NudC"/>
</dbReference>
<dbReference type="NCBIfam" id="NF001299">
    <property type="entry name" value="PRK00241.1"/>
    <property type="match status" value="1"/>
</dbReference>
<evidence type="ECO:0000313" key="11">
    <source>
        <dbReference type="EMBL" id="TGG93952.1"/>
    </source>
</evidence>
<dbReference type="EMBL" id="SRMF01000002">
    <property type="protein sequence ID" value="TGG93952.1"/>
    <property type="molecule type" value="Genomic_DNA"/>
</dbReference>
<comment type="catalytic activity">
    <reaction evidence="9">
        <text>a 5'-end NAD(+)-phospho-ribonucleoside in mRNA + H2O = a 5'-end phospho-adenosine-phospho-ribonucleoside in mRNA + beta-nicotinamide D-ribonucleotide + 2 H(+)</text>
        <dbReference type="Rhea" id="RHEA:60876"/>
        <dbReference type="Rhea" id="RHEA-COMP:15698"/>
        <dbReference type="Rhea" id="RHEA-COMP:15719"/>
        <dbReference type="ChEBI" id="CHEBI:14649"/>
        <dbReference type="ChEBI" id="CHEBI:15377"/>
        <dbReference type="ChEBI" id="CHEBI:15378"/>
        <dbReference type="ChEBI" id="CHEBI:144029"/>
        <dbReference type="ChEBI" id="CHEBI:144051"/>
    </reaction>
    <physiologicalReaction direction="left-to-right" evidence="9">
        <dbReference type="Rhea" id="RHEA:60877"/>
    </physiologicalReaction>
</comment>
<keyword evidence="12" id="KW-1185">Reference proteome</keyword>
<keyword evidence="6 11" id="KW-0378">Hydrolase</keyword>
<dbReference type="OrthoDB" id="9791656at2"/>
<dbReference type="GO" id="GO:0019677">
    <property type="term" value="P:NAD+ catabolic process"/>
    <property type="evidence" value="ECO:0007669"/>
    <property type="project" value="TreeGrafter"/>
</dbReference>
<dbReference type="Pfam" id="PF09297">
    <property type="entry name" value="Zn_ribbon_NUD"/>
    <property type="match status" value="1"/>
</dbReference>
<protein>
    <recommendedName>
        <fullName evidence="4">NAD(+) diphosphatase</fullName>
        <ecNumber evidence="4">3.6.1.22</ecNumber>
    </recommendedName>
</protein>
<dbReference type="SUPFAM" id="SSF55811">
    <property type="entry name" value="Nudix"/>
    <property type="match status" value="2"/>
</dbReference>
<evidence type="ECO:0000256" key="4">
    <source>
        <dbReference type="ARBA" id="ARBA00012381"/>
    </source>
</evidence>
<dbReference type="GO" id="GO:0046872">
    <property type="term" value="F:metal ion binding"/>
    <property type="evidence" value="ECO:0007669"/>
    <property type="project" value="UniProtKB-KW"/>
</dbReference>
<comment type="caution">
    <text evidence="11">The sequence shown here is derived from an EMBL/GenBank/DDBJ whole genome shotgun (WGS) entry which is preliminary data.</text>
</comment>
<evidence type="ECO:0000256" key="2">
    <source>
        <dbReference type="ARBA" id="ARBA00001947"/>
    </source>
</evidence>
<dbReference type="Proteomes" id="UP000297475">
    <property type="component" value="Unassembled WGS sequence"/>
</dbReference>
<name>A0A4Z0WES6_9GAMM</name>
<proteinExistence type="inferred from homology"/>
<feature type="domain" description="Nudix hydrolase" evidence="10">
    <location>
        <begin position="149"/>
        <end position="275"/>
    </location>
</feature>
<dbReference type="GO" id="GO:0110153">
    <property type="term" value="F:RNA NAD-cap (NMN-forming) hydrolase activity"/>
    <property type="evidence" value="ECO:0007669"/>
    <property type="project" value="RHEA"/>
</dbReference>
<dbReference type="PROSITE" id="PS00893">
    <property type="entry name" value="NUDIX_BOX"/>
    <property type="match status" value="1"/>
</dbReference>
<accession>A0A4Z0WES6</accession>
<dbReference type="GO" id="GO:0035529">
    <property type="term" value="F:NADH pyrophosphatase activity"/>
    <property type="evidence" value="ECO:0007669"/>
    <property type="project" value="TreeGrafter"/>
</dbReference>
<dbReference type="Gene3D" id="3.90.79.10">
    <property type="entry name" value="Nucleoside Triphosphate Pyrophosphohydrolase"/>
    <property type="match status" value="1"/>
</dbReference>
<keyword evidence="7" id="KW-0460">Magnesium</keyword>
<evidence type="ECO:0000313" key="12">
    <source>
        <dbReference type="Proteomes" id="UP000297475"/>
    </source>
</evidence>
<evidence type="ECO:0000259" key="10">
    <source>
        <dbReference type="PROSITE" id="PS51462"/>
    </source>
</evidence>
<dbReference type="GO" id="GO:0006742">
    <property type="term" value="P:NADP+ catabolic process"/>
    <property type="evidence" value="ECO:0007669"/>
    <property type="project" value="TreeGrafter"/>
</dbReference>
<dbReference type="PANTHER" id="PTHR42904">
    <property type="entry name" value="NUDIX HYDROLASE, NUDC SUBFAMILY"/>
    <property type="match status" value="1"/>
</dbReference>
<dbReference type="InterPro" id="IPR049734">
    <property type="entry name" value="NudC-like_C"/>
</dbReference>
<evidence type="ECO:0000256" key="1">
    <source>
        <dbReference type="ARBA" id="ARBA00001946"/>
    </source>
</evidence>
<reference evidence="11 12" key="1">
    <citation type="submission" date="2019-04" db="EMBL/GenBank/DDBJ databases">
        <title>Natronospirillum operosus gen. nov., sp. nov., a haloalkaliphilic satellite isolated from decaying biomass of laboratory culture of cyanobacterium Geitlerinema sp. and proposal of Natronospirillaceae fam. nov. and Saccharospirillaceae fam. nov.</title>
        <authorList>
            <person name="Kevbrin V."/>
            <person name="Boltyanskaya Y."/>
            <person name="Koziaeva V."/>
            <person name="Grouzdev D.S."/>
            <person name="Park M."/>
            <person name="Cho J."/>
        </authorList>
    </citation>
    <scope>NUCLEOTIDE SEQUENCE [LARGE SCALE GENOMIC DNA]</scope>
    <source>
        <strain evidence="11 12">G-116</strain>
    </source>
</reference>
<evidence type="ECO:0000256" key="9">
    <source>
        <dbReference type="ARBA" id="ARBA00023679"/>
    </source>
</evidence>
<keyword evidence="8" id="KW-0520">NAD</keyword>
<dbReference type="Gene3D" id="3.90.79.20">
    <property type="match status" value="1"/>
</dbReference>
<dbReference type="InterPro" id="IPR020084">
    <property type="entry name" value="NUDIX_hydrolase_CS"/>
</dbReference>
<dbReference type="Pfam" id="PF00293">
    <property type="entry name" value="NUDIX"/>
    <property type="match status" value="1"/>
</dbReference>
<evidence type="ECO:0000256" key="5">
    <source>
        <dbReference type="ARBA" id="ARBA00022723"/>
    </source>
</evidence>
<sequence length="280" mass="32021">MLYELDQLSWALEPGPELPPDDARLVVVQGRELLSEQQGYWTPPSAAAVTERLGTEASHWQPISLGQINRRPWYVVEWPEDADIGDWTRVNPRDVLVQSESAFAVVSRGTQMLTWRRQHRYCGQCGRPTEAGRGEHYRFCAPCDLRFYPRINPCIIVLVVRGDEVLLAQGERHRSSGWFSTLAGFMEPGESAEQAVHREVYEEVGVTLGRLRYLNSQTWPFPHQLMLGFIAEYAEGEIRPQPGEIARARWFSIDDLPNHPPVQSISGWLIRQYAEERGQP</sequence>
<dbReference type="PANTHER" id="PTHR42904:SF6">
    <property type="entry name" value="NAD-CAPPED RNA HYDROLASE NUDT12"/>
    <property type="match status" value="1"/>
</dbReference>
<evidence type="ECO:0000256" key="6">
    <source>
        <dbReference type="ARBA" id="ARBA00022801"/>
    </source>
</evidence>
<dbReference type="CDD" id="cd03429">
    <property type="entry name" value="NUDIX_NADH_pyrophosphatase_Nudt13"/>
    <property type="match status" value="1"/>
</dbReference>
<organism evidence="11 12">
    <name type="scientific">Natronospirillum operosum</name>
    <dbReference type="NCBI Taxonomy" id="2759953"/>
    <lineage>
        <taxon>Bacteria</taxon>
        <taxon>Pseudomonadati</taxon>
        <taxon>Pseudomonadota</taxon>
        <taxon>Gammaproteobacteria</taxon>
        <taxon>Oceanospirillales</taxon>
        <taxon>Natronospirillaceae</taxon>
        <taxon>Natronospirillum</taxon>
    </lineage>
</organism>
<comment type="similarity">
    <text evidence="3">Belongs to the Nudix hydrolase family. NudC subfamily.</text>
</comment>
<dbReference type="RefSeq" id="WP_135482509.1">
    <property type="nucleotide sequence ID" value="NZ_SRMF01000002.1"/>
</dbReference>
<keyword evidence="5" id="KW-0479">Metal-binding</keyword>
<evidence type="ECO:0000256" key="8">
    <source>
        <dbReference type="ARBA" id="ARBA00023027"/>
    </source>
</evidence>
<dbReference type="EC" id="3.6.1.22" evidence="4"/>
<dbReference type="InterPro" id="IPR015376">
    <property type="entry name" value="Znr_NADH_PPase"/>
</dbReference>
<evidence type="ECO:0000256" key="3">
    <source>
        <dbReference type="ARBA" id="ARBA00009595"/>
    </source>
</evidence>
<dbReference type="InterPro" id="IPR000086">
    <property type="entry name" value="NUDIX_hydrolase_dom"/>
</dbReference>
<comment type="cofactor">
    <cofactor evidence="2">
        <name>Zn(2+)</name>
        <dbReference type="ChEBI" id="CHEBI:29105"/>
    </cofactor>
</comment>
<comment type="cofactor">
    <cofactor evidence="1">
        <name>Mg(2+)</name>
        <dbReference type="ChEBI" id="CHEBI:18420"/>
    </cofactor>
</comment>
<dbReference type="GO" id="GO:0005829">
    <property type="term" value="C:cytosol"/>
    <property type="evidence" value="ECO:0007669"/>
    <property type="project" value="TreeGrafter"/>
</dbReference>
<dbReference type="AlphaFoldDB" id="A0A4Z0WES6"/>
<dbReference type="InterPro" id="IPR015797">
    <property type="entry name" value="NUDIX_hydrolase-like_dom_sf"/>
</dbReference>
<evidence type="ECO:0000256" key="7">
    <source>
        <dbReference type="ARBA" id="ARBA00022842"/>
    </source>
</evidence>
<gene>
    <name evidence="11" type="primary">nudC</name>
    <name evidence="11" type="ORF">E4656_07130</name>
</gene>